<keyword evidence="5" id="KW-1185">Reference proteome</keyword>
<comment type="caution">
    <text evidence="4">The sequence shown here is derived from an EMBL/GenBank/DDBJ whole genome shotgun (WGS) entry which is preliminary data.</text>
</comment>
<keyword evidence="1" id="KW-0812">Transmembrane</keyword>
<dbReference type="Gene3D" id="3.55.50.30">
    <property type="match status" value="1"/>
</dbReference>
<evidence type="ECO:0000256" key="1">
    <source>
        <dbReference type="SAM" id="Phobius"/>
    </source>
</evidence>
<evidence type="ECO:0000259" key="2">
    <source>
        <dbReference type="Pfam" id="PF04773"/>
    </source>
</evidence>
<feature type="domain" description="FecR protein" evidence="2">
    <location>
        <begin position="191"/>
        <end position="286"/>
    </location>
</feature>
<dbReference type="PANTHER" id="PTHR30273">
    <property type="entry name" value="PERIPLASMIC SIGNAL SENSOR AND SIGMA FACTOR ACTIVATOR FECR-RELATED"/>
    <property type="match status" value="1"/>
</dbReference>
<dbReference type="InterPro" id="IPR012373">
    <property type="entry name" value="Ferrdict_sens_TM"/>
</dbReference>
<feature type="transmembrane region" description="Helical" evidence="1">
    <location>
        <begin position="95"/>
        <end position="115"/>
    </location>
</feature>
<dbReference type="InterPro" id="IPR006860">
    <property type="entry name" value="FecR"/>
</dbReference>
<dbReference type="PANTHER" id="PTHR30273:SF2">
    <property type="entry name" value="PROTEIN FECR"/>
    <property type="match status" value="1"/>
</dbReference>
<keyword evidence="1" id="KW-1133">Transmembrane helix</keyword>
<name>A0ABS1R686_9SPHI</name>
<feature type="domain" description="Protein FecR C-terminal" evidence="3">
    <location>
        <begin position="334"/>
        <end position="393"/>
    </location>
</feature>
<evidence type="ECO:0000259" key="3">
    <source>
        <dbReference type="Pfam" id="PF16344"/>
    </source>
</evidence>
<gene>
    <name evidence="4" type="ORF">JKG61_15755</name>
</gene>
<dbReference type="Proteomes" id="UP000625283">
    <property type="component" value="Unassembled WGS sequence"/>
</dbReference>
<keyword evidence="1" id="KW-0472">Membrane</keyword>
<dbReference type="InterPro" id="IPR032508">
    <property type="entry name" value="FecR_C"/>
</dbReference>
<evidence type="ECO:0000313" key="5">
    <source>
        <dbReference type="Proteomes" id="UP000625283"/>
    </source>
</evidence>
<accession>A0ABS1R686</accession>
<proteinExistence type="predicted"/>
<dbReference type="RefSeq" id="WP_202103899.1">
    <property type="nucleotide sequence ID" value="NZ_JAERTY010000008.1"/>
</dbReference>
<dbReference type="Pfam" id="PF16344">
    <property type="entry name" value="FecR_C"/>
    <property type="match status" value="1"/>
</dbReference>
<evidence type="ECO:0000313" key="4">
    <source>
        <dbReference type="EMBL" id="MBL1410209.1"/>
    </source>
</evidence>
<dbReference type="Pfam" id="PF04773">
    <property type="entry name" value="FecR"/>
    <property type="match status" value="1"/>
</dbReference>
<protein>
    <submittedName>
        <fullName evidence="4">FecR domain-containing protein</fullName>
    </submittedName>
</protein>
<sequence length="410" mass="46157">MKSKEQLQNLFLQYLQGQCQPEEIDQILDYFGEEKQSGFLKELIAQHLTNEEAFDTATQGSIQQVLSKADQNMQAFVQERMQAEPWRSKTRRIRWALSGAAAAVLIALSIGIYTYSSRVPETQEKRLAVASEIRAIGHSATLTLADGTVIALREDQNEIVIGVDNITYNDGTAISQQSISTEIEQTPRSLTLSTPRGAQYQVTLPDGSKVWLNAASKLSYPERFTGSERRVELEGEAYFEVASNRQKPFKVSSSGQEVEVLGTHFNIQAYPDESETKTTLLEGAVQVYSSEEGSQQLSKPTLLSPGQQATLRNGKLSTQIVNSEDYASWKENVFIFHNTDLKSIMRQVSRWYDLELDLATIPDIEFYAEIPRNVPLSQVLIMLEETSNLKFRVVAHKKSHTTERRLLIEP</sequence>
<organism evidence="4 5">
    <name type="scientific">Sphingobacterium faecale</name>
    <dbReference type="NCBI Taxonomy" id="2803775"/>
    <lineage>
        <taxon>Bacteria</taxon>
        <taxon>Pseudomonadati</taxon>
        <taxon>Bacteroidota</taxon>
        <taxon>Sphingobacteriia</taxon>
        <taxon>Sphingobacteriales</taxon>
        <taxon>Sphingobacteriaceae</taxon>
        <taxon>Sphingobacterium</taxon>
    </lineage>
</organism>
<dbReference type="EMBL" id="JAERTY010000008">
    <property type="protein sequence ID" value="MBL1410209.1"/>
    <property type="molecule type" value="Genomic_DNA"/>
</dbReference>
<dbReference type="Gene3D" id="2.60.120.1440">
    <property type="match status" value="1"/>
</dbReference>
<reference evidence="4 5" key="1">
    <citation type="submission" date="2021-01" db="EMBL/GenBank/DDBJ databases">
        <title>C459-1 draft genome sequence.</title>
        <authorList>
            <person name="Zhang X.-F."/>
        </authorList>
    </citation>
    <scope>NUCLEOTIDE SEQUENCE [LARGE SCALE GENOMIC DNA]</scope>
    <source>
        <strain evidence="5">C459-1</strain>
    </source>
</reference>